<evidence type="ECO:0000256" key="4">
    <source>
        <dbReference type="ARBA" id="ARBA00030494"/>
    </source>
</evidence>
<dbReference type="InterPro" id="IPR057982">
    <property type="entry name" value="TPR_NAA35"/>
</dbReference>
<accession>A0A914KW78</accession>
<feature type="domain" description="NAA35-like TPR repeats" evidence="6">
    <location>
        <begin position="404"/>
        <end position="526"/>
    </location>
</feature>
<dbReference type="InterPro" id="IPR057983">
    <property type="entry name" value="NAA35-like_N"/>
</dbReference>
<dbReference type="Pfam" id="PF04112">
    <property type="entry name" value="Mak10"/>
    <property type="match status" value="1"/>
</dbReference>
<evidence type="ECO:0000256" key="2">
    <source>
        <dbReference type="ARBA" id="ARBA00006289"/>
    </source>
</evidence>
<comment type="similarity">
    <text evidence="2">Belongs to the MAK10 family.</text>
</comment>
<reference evidence="8" key="1">
    <citation type="submission" date="2022-11" db="UniProtKB">
        <authorList>
            <consortium name="WormBaseParasite"/>
        </authorList>
    </citation>
    <scope>IDENTIFICATION</scope>
</reference>
<dbReference type="InterPro" id="IPR007244">
    <property type="entry name" value="Naa35_N"/>
</dbReference>
<dbReference type="PANTHER" id="PTHR21373">
    <property type="entry name" value="GLUCOSE REPRESSIBLE PROTEIN MAK10"/>
    <property type="match status" value="1"/>
</dbReference>
<evidence type="ECO:0000259" key="5">
    <source>
        <dbReference type="Pfam" id="PF04112"/>
    </source>
</evidence>
<keyword evidence="3" id="KW-0963">Cytoplasm</keyword>
<comment type="subcellular location">
    <subcellularLocation>
        <location evidence="1">Cytoplasm</location>
    </subcellularLocation>
</comment>
<evidence type="ECO:0000256" key="1">
    <source>
        <dbReference type="ARBA" id="ARBA00004496"/>
    </source>
</evidence>
<dbReference type="AlphaFoldDB" id="A0A914KW78"/>
<organism evidence="7 8">
    <name type="scientific">Meloidogyne incognita</name>
    <name type="common">Southern root-knot nematode worm</name>
    <name type="synonym">Oxyuris incognita</name>
    <dbReference type="NCBI Taxonomy" id="6306"/>
    <lineage>
        <taxon>Eukaryota</taxon>
        <taxon>Metazoa</taxon>
        <taxon>Ecdysozoa</taxon>
        <taxon>Nematoda</taxon>
        <taxon>Chromadorea</taxon>
        <taxon>Rhabditida</taxon>
        <taxon>Tylenchina</taxon>
        <taxon>Tylenchomorpha</taxon>
        <taxon>Tylenchoidea</taxon>
        <taxon>Meloidogynidae</taxon>
        <taxon>Meloidogyninae</taxon>
        <taxon>Meloidogyne</taxon>
        <taxon>Meloidogyne incognita group</taxon>
    </lineage>
</organism>
<dbReference type="WBParaSite" id="Minc3s00142g05899">
    <property type="protein sequence ID" value="Minc3s00142g05899"/>
    <property type="gene ID" value="Minc3s00142g05899"/>
</dbReference>
<keyword evidence="7" id="KW-1185">Reference proteome</keyword>
<feature type="domain" description="NAA35-like N-terminal" evidence="5">
    <location>
        <begin position="33"/>
        <end position="59"/>
    </location>
</feature>
<dbReference type="Pfam" id="PF25789">
    <property type="entry name" value="TPR_NAA35"/>
    <property type="match status" value="1"/>
</dbReference>
<dbReference type="PANTHER" id="PTHR21373:SF0">
    <property type="entry name" value="N-ALPHA-ACETYLTRANSFERASE 35, NATC AUXILIARY SUBUNIT"/>
    <property type="match status" value="1"/>
</dbReference>
<sequence>MVDAYLTHGSKLVDITNEFFKACEELETGEFSMSNDFKISHAMSAIEIMDPKMDSGMDSFEWKMLNFTDKAKLTQIKLFGNELVIRERLTNSWKIRGPLKFKIFRSLPSSIFILFTLPMSVLCIKDLHVFTSFQSLFNSIFFKEILRLPVKEIIATFDATFATIASWLNSQPLDQTIFSNLCMCDSELIKNNIYLYTLSTATLHFISLLKLYFRCASVSNEEDVCLQTGHNVPSYDRTFVSTNLTDAIAKLRKTLRGNNTATEKHEFQALLIRFEFFSSLLEMFDFLLPSKGTLYLLNAGINETEIDPFIPNLYSAGEQLQKCLHFHKRILATINFGKQPPKDERDSLFDWLSTFDSNTYLYMSTAGLPRKLQLFSRLEGYKYIEDTLETIGEIIMSVPDYVTTTWGILELVKKFGDLHSNILTRSVLQLILFPLNRHNLTGTIPFMQIAFNSVNRFCGYLMNNNIQDVVAQHNSYFPHLNVLFNEIFGLFERAYTCLYQTHGNNLARQWDFFHVNFDDFSILINEV</sequence>
<evidence type="ECO:0000259" key="6">
    <source>
        <dbReference type="Pfam" id="PF25789"/>
    </source>
</evidence>
<evidence type="ECO:0000313" key="7">
    <source>
        <dbReference type="Proteomes" id="UP000887563"/>
    </source>
</evidence>
<evidence type="ECO:0000313" key="8">
    <source>
        <dbReference type="WBParaSite" id="Minc3s00142g05899"/>
    </source>
</evidence>
<dbReference type="Proteomes" id="UP000887563">
    <property type="component" value="Unplaced"/>
</dbReference>
<dbReference type="GO" id="GO:0031417">
    <property type="term" value="C:NatC complex"/>
    <property type="evidence" value="ECO:0007669"/>
    <property type="project" value="InterPro"/>
</dbReference>
<name>A0A914KW78_MELIC</name>
<protein>
    <recommendedName>
        <fullName evidence="4">Protein MAK10 homolog</fullName>
    </recommendedName>
</protein>
<proteinExistence type="inferred from homology"/>
<evidence type="ECO:0000256" key="3">
    <source>
        <dbReference type="ARBA" id="ARBA00022490"/>
    </source>
</evidence>